<dbReference type="InterPro" id="IPR001757">
    <property type="entry name" value="P_typ_ATPase"/>
</dbReference>
<dbReference type="PANTHER" id="PTHR43294:SF21">
    <property type="entry name" value="CATION TRANSPORTING ATPASE"/>
    <property type="match status" value="1"/>
</dbReference>
<dbReference type="PRINTS" id="PR00120">
    <property type="entry name" value="HATPASE"/>
</dbReference>
<evidence type="ECO:0000256" key="2">
    <source>
        <dbReference type="ARBA" id="ARBA00005675"/>
    </source>
</evidence>
<keyword evidence="3" id="KW-1003">Cell membrane</keyword>
<dbReference type="InterPro" id="IPR023298">
    <property type="entry name" value="ATPase_P-typ_TM_dom_sf"/>
</dbReference>
<dbReference type="PANTHER" id="PTHR43294">
    <property type="entry name" value="SODIUM/POTASSIUM-TRANSPORTING ATPASE SUBUNIT ALPHA"/>
    <property type="match status" value="1"/>
</dbReference>
<evidence type="ECO:0000256" key="11">
    <source>
        <dbReference type="ARBA" id="ARBA00023136"/>
    </source>
</evidence>
<comment type="similarity">
    <text evidence="2">Belongs to the cation transport ATPase (P-type) (TC 3.A.3) family. Type IIA subfamily.</text>
</comment>
<name>A0A291IR80_9MOLU</name>
<reference evidence="12 13" key="1">
    <citation type="submission" date="2017-09" db="EMBL/GenBank/DDBJ databases">
        <title>SPAdes assembly of the Mesoplasma lactucae genome.</title>
        <authorList>
            <person name="Knight T.F."/>
            <person name="Rubinstein R."/>
            <person name="Citino T."/>
        </authorList>
    </citation>
    <scope>NUCLEOTIDE SEQUENCE [LARGE SCALE GENOMIC DNA]</scope>
    <source>
        <strain evidence="12 13">831-C4</strain>
    </source>
</reference>
<dbReference type="AlphaFoldDB" id="A0A291IR80"/>
<evidence type="ECO:0000256" key="10">
    <source>
        <dbReference type="ARBA" id="ARBA00022989"/>
    </source>
</evidence>
<dbReference type="SUPFAM" id="SSF81665">
    <property type="entry name" value="Calcium ATPase, transmembrane domain M"/>
    <property type="match status" value="1"/>
</dbReference>
<keyword evidence="8" id="KW-0460">Magnesium</keyword>
<dbReference type="InterPro" id="IPR044492">
    <property type="entry name" value="P_typ_ATPase_HD_dom"/>
</dbReference>
<proteinExistence type="inferred from homology"/>
<dbReference type="SFLD" id="SFLDS00003">
    <property type="entry name" value="Haloacid_Dehalogenase"/>
    <property type="match status" value="1"/>
</dbReference>
<evidence type="ECO:0000256" key="9">
    <source>
        <dbReference type="ARBA" id="ARBA00022967"/>
    </source>
</evidence>
<dbReference type="GO" id="GO:0005524">
    <property type="term" value="F:ATP binding"/>
    <property type="evidence" value="ECO:0007669"/>
    <property type="project" value="UniProtKB-KW"/>
</dbReference>
<dbReference type="SFLD" id="SFLDF00027">
    <property type="entry name" value="p-type_atpase"/>
    <property type="match status" value="1"/>
</dbReference>
<dbReference type="GO" id="GO:1990573">
    <property type="term" value="P:potassium ion import across plasma membrane"/>
    <property type="evidence" value="ECO:0007669"/>
    <property type="project" value="TreeGrafter"/>
</dbReference>
<dbReference type="Gene3D" id="2.70.150.10">
    <property type="entry name" value="Calcium-transporting ATPase, cytoplasmic transduction domain A"/>
    <property type="match status" value="1"/>
</dbReference>
<dbReference type="Pfam" id="PF00689">
    <property type="entry name" value="Cation_ATPase_C"/>
    <property type="match status" value="1"/>
</dbReference>
<dbReference type="GO" id="GO:0006883">
    <property type="term" value="P:intracellular sodium ion homeostasis"/>
    <property type="evidence" value="ECO:0007669"/>
    <property type="project" value="TreeGrafter"/>
</dbReference>
<evidence type="ECO:0000256" key="3">
    <source>
        <dbReference type="ARBA" id="ARBA00022475"/>
    </source>
</evidence>
<evidence type="ECO:0000256" key="1">
    <source>
        <dbReference type="ARBA" id="ARBA00004651"/>
    </source>
</evidence>
<dbReference type="PRINTS" id="PR00119">
    <property type="entry name" value="CATATPASE"/>
</dbReference>
<keyword evidence="11" id="KW-0472">Membrane</keyword>
<dbReference type="Proteomes" id="UP000232227">
    <property type="component" value="Chromosome"/>
</dbReference>
<dbReference type="FunFam" id="3.40.50.1000:FF:000001">
    <property type="entry name" value="Phospholipid-transporting ATPase IC"/>
    <property type="match status" value="1"/>
</dbReference>
<dbReference type="Gene3D" id="1.20.1110.10">
    <property type="entry name" value="Calcium-transporting ATPase, transmembrane domain"/>
    <property type="match status" value="1"/>
</dbReference>
<evidence type="ECO:0000256" key="7">
    <source>
        <dbReference type="ARBA" id="ARBA00022840"/>
    </source>
</evidence>
<dbReference type="SUPFAM" id="SSF56784">
    <property type="entry name" value="HAD-like"/>
    <property type="match status" value="1"/>
</dbReference>
<dbReference type="Pfam" id="PF00690">
    <property type="entry name" value="Cation_ATPase_N"/>
    <property type="match status" value="1"/>
</dbReference>
<keyword evidence="7" id="KW-0067">ATP-binding</keyword>
<dbReference type="InterPro" id="IPR004014">
    <property type="entry name" value="ATPase_P-typ_cation-transptr_N"/>
</dbReference>
<dbReference type="GO" id="GO:0005391">
    <property type="term" value="F:P-type sodium:potassium-exchanging transporter activity"/>
    <property type="evidence" value="ECO:0007669"/>
    <property type="project" value="TreeGrafter"/>
</dbReference>
<dbReference type="RefSeq" id="WP_096862660.1">
    <property type="nucleotide sequence ID" value="NZ_CP023668.1"/>
</dbReference>
<dbReference type="InterPro" id="IPR036412">
    <property type="entry name" value="HAD-like_sf"/>
</dbReference>
<organism evidence="12 13">
    <name type="scientific">Mesoplasma lactucae ATCC 49193</name>
    <dbReference type="NCBI Taxonomy" id="81460"/>
    <lineage>
        <taxon>Bacteria</taxon>
        <taxon>Bacillati</taxon>
        <taxon>Mycoplasmatota</taxon>
        <taxon>Mollicutes</taxon>
        <taxon>Entomoplasmatales</taxon>
        <taxon>Entomoplasmataceae</taxon>
        <taxon>Mesoplasma</taxon>
    </lineage>
</organism>
<dbReference type="Gene3D" id="3.40.1110.10">
    <property type="entry name" value="Calcium-transporting ATPase, cytoplasmic domain N"/>
    <property type="match status" value="1"/>
</dbReference>
<dbReference type="InterPro" id="IPR023214">
    <property type="entry name" value="HAD_sf"/>
</dbReference>
<dbReference type="InterPro" id="IPR006068">
    <property type="entry name" value="ATPase_P-typ_cation-transptr_C"/>
</dbReference>
<dbReference type="SUPFAM" id="SSF81660">
    <property type="entry name" value="Metal cation-transporting ATPase, ATP-binding domain N"/>
    <property type="match status" value="1"/>
</dbReference>
<accession>A0A291IR80</accession>
<dbReference type="EMBL" id="CP023668">
    <property type="protein sequence ID" value="ATG97372.1"/>
    <property type="molecule type" value="Genomic_DNA"/>
</dbReference>
<keyword evidence="10" id="KW-1133">Transmembrane helix</keyword>
<evidence type="ECO:0000256" key="6">
    <source>
        <dbReference type="ARBA" id="ARBA00022741"/>
    </source>
</evidence>
<dbReference type="GO" id="GO:0005886">
    <property type="term" value="C:plasma membrane"/>
    <property type="evidence" value="ECO:0007669"/>
    <property type="project" value="UniProtKB-SubCell"/>
</dbReference>
<evidence type="ECO:0000256" key="4">
    <source>
        <dbReference type="ARBA" id="ARBA00022553"/>
    </source>
</evidence>
<dbReference type="FunFam" id="2.70.150.10:FF:000160">
    <property type="entry name" value="Sarcoplasmic/endoplasmic reticulum calcium ATPase 1"/>
    <property type="match status" value="1"/>
</dbReference>
<evidence type="ECO:0000256" key="5">
    <source>
        <dbReference type="ARBA" id="ARBA00022692"/>
    </source>
</evidence>
<dbReference type="GO" id="GO:0030007">
    <property type="term" value="P:intracellular potassium ion homeostasis"/>
    <property type="evidence" value="ECO:0007669"/>
    <property type="project" value="TreeGrafter"/>
</dbReference>
<evidence type="ECO:0000256" key="8">
    <source>
        <dbReference type="ARBA" id="ARBA00022842"/>
    </source>
</evidence>
<keyword evidence="6" id="KW-0547">Nucleotide-binding</keyword>
<dbReference type="InterPro" id="IPR008250">
    <property type="entry name" value="ATPase_P-typ_transduc_dom_A_sf"/>
</dbReference>
<dbReference type="Gene3D" id="3.40.50.1000">
    <property type="entry name" value="HAD superfamily/HAD-like"/>
    <property type="match status" value="1"/>
</dbReference>
<dbReference type="SUPFAM" id="SSF81653">
    <property type="entry name" value="Calcium ATPase, transduction domain A"/>
    <property type="match status" value="1"/>
</dbReference>
<dbReference type="InterPro" id="IPR018303">
    <property type="entry name" value="ATPase_P-typ_P_site"/>
</dbReference>
<dbReference type="GO" id="GO:0036376">
    <property type="term" value="P:sodium ion export across plasma membrane"/>
    <property type="evidence" value="ECO:0007669"/>
    <property type="project" value="TreeGrafter"/>
</dbReference>
<dbReference type="PROSITE" id="PS00154">
    <property type="entry name" value="ATPASE_E1_E2"/>
    <property type="match status" value="1"/>
</dbReference>
<dbReference type="NCBIfam" id="TIGR01494">
    <property type="entry name" value="ATPase_P-type"/>
    <property type="match status" value="3"/>
</dbReference>
<dbReference type="KEGG" id="mlac:CP520_01190"/>
<dbReference type="InterPro" id="IPR050510">
    <property type="entry name" value="Cation_transp_ATPase_P-type"/>
</dbReference>
<evidence type="ECO:0000313" key="13">
    <source>
        <dbReference type="Proteomes" id="UP000232227"/>
    </source>
</evidence>
<dbReference type="InterPro" id="IPR059000">
    <property type="entry name" value="ATPase_P-type_domA"/>
</dbReference>
<dbReference type="SMART" id="SM00831">
    <property type="entry name" value="Cation_ATPase_N"/>
    <property type="match status" value="1"/>
</dbReference>
<keyword evidence="9" id="KW-1278">Translocase</keyword>
<keyword evidence="13" id="KW-1185">Reference proteome</keyword>
<keyword evidence="5" id="KW-0812">Transmembrane</keyword>
<keyword evidence="4" id="KW-0597">Phosphoprotein</keyword>
<comment type="subcellular location">
    <subcellularLocation>
        <location evidence="1">Cell membrane</location>
        <topology evidence="1">Multi-pass membrane protein</topology>
    </subcellularLocation>
</comment>
<dbReference type="SFLD" id="SFLDG00002">
    <property type="entry name" value="C1.7:_P-type_atpase_like"/>
    <property type="match status" value="1"/>
</dbReference>
<dbReference type="Pfam" id="PF13246">
    <property type="entry name" value="Cation_ATPase"/>
    <property type="match status" value="1"/>
</dbReference>
<dbReference type="GO" id="GO:1902600">
    <property type="term" value="P:proton transmembrane transport"/>
    <property type="evidence" value="ECO:0007669"/>
    <property type="project" value="TreeGrafter"/>
</dbReference>
<dbReference type="Pfam" id="PF00122">
    <property type="entry name" value="E1-E2_ATPase"/>
    <property type="match status" value="1"/>
</dbReference>
<dbReference type="InterPro" id="IPR023299">
    <property type="entry name" value="ATPase_P-typ_cyto_dom_N"/>
</dbReference>
<dbReference type="OrthoDB" id="9813266at2"/>
<sequence>MDNNIDNWESLPTQEVEKDLDTNIETGLTDKQVEARLSKYGKNVLPQGKVRPWYITFLLALVEPLQIILMIAAVISVLAPRIGDWHQPVHASDFIDFIVIIAIVVIDAVLETVQTVKARKSVDSLKTLSKPRAVVMRDGKQMEIDAADLVPGDIVLIEAGRFIPAELRILESSEFTVDESILTGESLPVNKNANPIKPTTILADKTNICFMNTFAVNGRAVGVVIKTGEETEIGKIAATINANTDTKTPLEKKLTKFSYWISVFAVLIAVVIFVSLYFTGEKNAWSNYLMVAITLAIGVIPESLAAVVSITLSFSTKRLAEENVIVKKLASVETLGSVNVICTDKTGTLTQNRMTVQKVITDNKVVDAKEYVNLANNFEKDIFKKLLLLPNDAVTEGEERIGDPTELALVDFAEKMGADEQEYRKKFKRIDELPFDSERKLMTTVNKDGKNNIICVKGAIDELLKVCDRILLDNKVQHLDEKMKKEILKESGSLSKNALRVLGFAYSDEQKKKDYEKNLIFVGAVGMIDPVRDSAVKAVKEAHDAGIRVVMITGDHPTTALAIAKDLDIAYTEYEVMTSATLEKLNDQQLLRVIDNIKVFARVNPEHKVRIVQALQAKGNITSMTGDGVNDAPSLSIADIGVAMGITGTDVAKQAADVILTDDNFLTMMKGVNEGRNVWQKIRRTIVFLLGINIANVLGILIISLINHTSPLEATDILWINLVVESLLAISMGMGPNDDSLMSLPPIKGNNGLLKGLLWPIIKISTILAGCLIGAFYVGMLATPDNLLTINKDQFVAGSTILGDGPSHQFDSWKELLKCNEFIRNSDAKINAIVYGRTAMFIVATLSPAIIAHIIRLSNWKSYKRVEFSINKSLLVASIIAVVLNTLILFIPGLNDTVFSLVGDKSWTSSNCWVIFMAIGFAFAAPALILLTDAIVFFGYHYAINPWERNRKMVSDLVRKDQAQEKAAKKKNKQKRTI</sequence>
<evidence type="ECO:0000313" key="12">
    <source>
        <dbReference type="EMBL" id="ATG97372.1"/>
    </source>
</evidence>
<dbReference type="GO" id="GO:0016887">
    <property type="term" value="F:ATP hydrolysis activity"/>
    <property type="evidence" value="ECO:0007669"/>
    <property type="project" value="InterPro"/>
</dbReference>
<gene>
    <name evidence="12" type="ORF">CP520_01190</name>
</gene>
<protein>
    <submittedName>
        <fullName evidence="12">ATPase</fullName>
    </submittedName>
</protein>